<proteinExistence type="predicted"/>
<accession>A0AAJ5W8C9</accession>
<dbReference type="NCBIfam" id="NF035938">
    <property type="entry name" value="EboA_domain"/>
    <property type="match status" value="1"/>
</dbReference>
<name>A0AAJ5W8C9_9SPHI</name>
<sequence length="226" mass="26157">MPATEIRSLAELFHQIIKRNLNSDAWSWLEKKVNLVKTEERSVQLNLSFSQLPRITGRNIVELKNNEAAEITLLVPDLEIDHWTIDRLCRVWLLMQLPAGDKETYLKKINGLFAVAEMNEQVALYTALPFYGYPEEWIAKCEEGVRSNIGTVLEAIMYHNPYPAKFLSIPSWNQLVLKAFFMEKEVSKIYGLYERVNPALSETLLDYVQERLAAHRTVAPEIYQLT</sequence>
<reference evidence="1" key="1">
    <citation type="submission" date="2023-03" db="EMBL/GenBank/DDBJ databases">
        <title>Andean soil-derived lignocellulolytic bacterial consortium as a source of novel taxa and putative plastic-active enzymes.</title>
        <authorList>
            <person name="Diaz-Garcia L."/>
            <person name="Chuvochina M."/>
            <person name="Feuerriegel G."/>
            <person name="Bunk B."/>
            <person name="Sproer C."/>
            <person name="Streit W.R."/>
            <person name="Rodriguez L.M."/>
            <person name="Overmann J."/>
            <person name="Jimenez D.J."/>
        </authorList>
    </citation>
    <scope>NUCLEOTIDE SEQUENCE</scope>
    <source>
        <strain evidence="1">MAG 3858</strain>
    </source>
</reference>
<gene>
    <name evidence="1" type="ORF">P0Y49_19255</name>
</gene>
<organism evidence="1 2">
    <name type="scientific">Candidatus Pedobacter colombiensis</name>
    <dbReference type="NCBI Taxonomy" id="3121371"/>
    <lineage>
        <taxon>Bacteria</taxon>
        <taxon>Pseudomonadati</taxon>
        <taxon>Bacteroidota</taxon>
        <taxon>Sphingobacteriia</taxon>
        <taxon>Sphingobacteriales</taxon>
        <taxon>Sphingobacteriaceae</taxon>
        <taxon>Pedobacter</taxon>
    </lineage>
</organism>
<dbReference type="AlphaFoldDB" id="A0AAJ5W8C9"/>
<dbReference type="EMBL" id="CP119313">
    <property type="protein sequence ID" value="WEK18914.1"/>
    <property type="molecule type" value="Genomic_DNA"/>
</dbReference>
<dbReference type="InterPro" id="IPR047715">
    <property type="entry name" value="EboA_dom"/>
</dbReference>
<protein>
    <submittedName>
        <fullName evidence="1">EboA domain-containing protein</fullName>
    </submittedName>
</protein>
<evidence type="ECO:0000313" key="2">
    <source>
        <dbReference type="Proteomes" id="UP001214530"/>
    </source>
</evidence>
<evidence type="ECO:0000313" key="1">
    <source>
        <dbReference type="EMBL" id="WEK18914.1"/>
    </source>
</evidence>
<dbReference type="Proteomes" id="UP001214530">
    <property type="component" value="Chromosome"/>
</dbReference>